<dbReference type="Proteomes" id="UP000094527">
    <property type="component" value="Unassembled WGS sequence"/>
</dbReference>
<evidence type="ECO:0000313" key="2">
    <source>
        <dbReference type="EMBL" id="ODM90362.1"/>
    </source>
</evidence>
<organism evidence="2 3">
    <name type="scientific">Orchesella cincta</name>
    <name type="common">Springtail</name>
    <name type="synonym">Podura cincta</name>
    <dbReference type="NCBI Taxonomy" id="48709"/>
    <lineage>
        <taxon>Eukaryota</taxon>
        <taxon>Metazoa</taxon>
        <taxon>Ecdysozoa</taxon>
        <taxon>Arthropoda</taxon>
        <taxon>Hexapoda</taxon>
        <taxon>Collembola</taxon>
        <taxon>Entomobryomorpha</taxon>
        <taxon>Entomobryoidea</taxon>
        <taxon>Orchesellidae</taxon>
        <taxon>Orchesellinae</taxon>
        <taxon>Orchesella</taxon>
    </lineage>
</organism>
<sequence length="123" mass="13252">MRQIPAADSEPPPIPLSSPPPNFEEVQSPLNGNEDDATPPPPSPPENDEVAHLEDDDEDDANADEMEIPLNHLELNAEAGILVDGVNQVEDDELLLVSCPSTSQSDSLCISDLDEISRPPHIN</sequence>
<reference evidence="2 3" key="1">
    <citation type="journal article" date="2016" name="Genome Biol. Evol.">
        <title>Gene Family Evolution Reflects Adaptation to Soil Environmental Stressors in the Genome of the Collembolan Orchesella cincta.</title>
        <authorList>
            <person name="Faddeeva-Vakhrusheva A."/>
            <person name="Derks M.F."/>
            <person name="Anvar S.Y."/>
            <person name="Agamennone V."/>
            <person name="Suring W."/>
            <person name="Smit S."/>
            <person name="van Straalen N.M."/>
            <person name="Roelofs D."/>
        </authorList>
    </citation>
    <scope>NUCLEOTIDE SEQUENCE [LARGE SCALE GENOMIC DNA]</scope>
    <source>
        <tissue evidence="2">Mixed pool</tissue>
    </source>
</reference>
<proteinExistence type="predicted"/>
<keyword evidence="3" id="KW-1185">Reference proteome</keyword>
<evidence type="ECO:0000313" key="3">
    <source>
        <dbReference type="Proteomes" id="UP000094527"/>
    </source>
</evidence>
<feature type="compositionally biased region" description="Acidic residues" evidence="1">
    <location>
        <begin position="54"/>
        <end position="67"/>
    </location>
</feature>
<gene>
    <name evidence="2" type="ORF">Ocin01_16320</name>
</gene>
<name>A0A1D2MBR7_ORCCI</name>
<feature type="compositionally biased region" description="Pro residues" evidence="1">
    <location>
        <begin position="10"/>
        <end position="22"/>
    </location>
</feature>
<accession>A0A1D2MBR7</accession>
<comment type="caution">
    <text evidence="2">The sequence shown here is derived from an EMBL/GenBank/DDBJ whole genome shotgun (WGS) entry which is preliminary data.</text>
</comment>
<dbReference type="EMBL" id="LJIJ01002010">
    <property type="protein sequence ID" value="ODM90362.1"/>
    <property type="molecule type" value="Genomic_DNA"/>
</dbReference>
<dbReference type="AlphaFoldDB" id="A0A1D2MBR7"/>
<evidence type="ECO:0000256" key="1">
    <source>
        <dbReference type="SAM" id="MobiDB-lite"/>
    </source>
</evidence>
<feature type="region of interest" description="Disordered" evidence="1">
    <location>
        <begin position="1"/>
        <end position="67"/>
    </location>
</feature>
<protein>
    <submittedName>
        <fullName evidence="2">Uncharacterized protein</fullName>
    </submittedName>
</protein>